<dbReference type="Gene3D" id="2.70.70.10">
    <property type="entry name" value="Glucose Permease (Domain IIA)"/>
    <property type="match status" value="1"/>
</dbReference>
<evidence type="ECO:0000256" key="1">
    <source>
        <dbReference type="SAM" id="SignalP"/>
    </source>
</evidence>
<dbReference type="SUPFAM" id="SSF51261">
    <property type="entry name" value="Duplicated hybrid motif"/>
    <property type="match status" value="1"/>
</dbReference>
<keyword evidence="1" id="KW-0732">Signal</keyword>
<evidence type="ECO:0000313" key="3">
    <source>
        <dbReference type="EMBL" id="MCL6268718.1"/>
    </source>
</evidence>
<reference evidence="3 4" key="1">
    <citation type="submission" date="2022-05" db="EMBL/GenBank/DDBJ databases">
        <authorList>
            <person name="Park J.-S."/>
        </authorList>
    </citation>
    <scope>NUCLEOTIDE SEQUENCE [LARGE SCALE GENOMIC DNA]</scope>
    <source>
        <strain evidence="3 4">2012CJ34-2</strain>
    </source>
</reference>
<protein>
    <submittedName>
        <fullName evidence="3">M23 family metallopeptidase</fullName>
    </submittedName>
</protein>
<dbReference type="PANTHER" id="PTHR21666">
    <property type="entry name" value="PEPTIDASE-RELATED"/>
    <property type="match status" value="1"/>
</dbReference>
<gene>
    <name evidence="3" type="ORF">M3P05_01955</name>
</gene>
<evidence type="ECO:0000259" key="2">
    <source>
        <dbReference type="Pfam" id="PF01551"/>
    </source>
</evidence>
<sequence>MTKAGCLLMTLLLALPIHANTPIKQNLFSGEALFLTLPQQLQGCQLMYKNRKYPVYPHPIHDHLSVVVLVAELDSKDANQKVMVQCKKGNQNDSLIDIRLIEPNYPVEPLSVNPDLVTPPEHARQRIDKERAEIRSALTCKLTDKPLESAFTLPVPLRKVTSPFGIRRLYNGQLKSRHTGVDFRAATGTPVCAPHDGAVRMAQDNWYTGGHIVLEHGWGVTSSYFHLSELQVKVGDKVRLGQQIALSGATGRVTGPHLHWGIHVNGTPVNPMQFVRDSMELFSGL</sequence>
<evidence type="ECO:0000313" key="4">
    <source>
        <dbReference type="Proteomes" id="UP001203338"/>
    </source>
</evidence>
<dbReference type="InterPro" id="IPR050570">
    <property type="entry name" value="Cell_wall_metabolism_enzyme"/>
</dbReference>
<dbReference type="Proteomes" id="UP001203338">
    <property type="component" value="Unassembled WGS sequence"/>
</dbReference>
<dbReference type="RefSeq" id="WP_249697552.1">
    <property type="nucleotide sequence ID" value="NZ_JAMFLX010000002.1"/>
</dbReference>
<dbReference type="EMBL" id="JAMFLX010000002">
    <property type="protein sequence ID" value="MCL6268718.1"/>
    <property type="molecule type" value="Genomic_DNA"/>
</dbReference>
<feature type="signal peptide" evidence="1">
    <location>
        <begin position="1"/>
        <end position="19"/>
    </location>
</feature>
<keyword evidence="4" id="KW-1185">Reference proteome</keyword>
<accession>A0ABT0PBQ9</accession>
<dbReference type="InterPro" id="IPR011055">
    <property type="entry name" value="Dup_hybrid_motif"/>
</dbReference>
<feature type="chain" id="PRO_5045484070" evidence="1">
    <location>
        <begin position="20"/>
        <end position="285"/>
    </location>
</feature>
<comment type="caution">
    <text evidence="3">The sequence shown here is derived from an EMBL/GenBank/DDBJ whole genome shotgun (WGS) entry which is preliminary data.</text>
</comment>
<name>A0ABT0PBQ9_9GAMM</name>
<dbReference type="InterPro" id="IPR016047">
    <property type="entry name" value="M23ase_b-sheet_dom"/>
</dbReference>
<dbReference type="Pfam" id="PF01551">
    <property type="entry name" value="Peptidase_M23"/>
    <property type="match status" value="1"/>
</dbReference>
<dbReference type="PANTHER" id="PTHR21666:SF285">
    <property type="entry name" value="M23 FAMILY METALLOPEPTIDASE"/>
    <property type="match status" value="1"/>
</dbReference>
<dbReference type="CDD" id="cd12797">
    <property type="entry name" value="M23_peptidase"/>
    <property type="match status" value="1"/>
</dbReference>
<feature type="domain" description="M23ase beta-sheet core" evidence="2">
    <location>
        <begin position="177"/>
        <end position="271"/>
    </location>
</feature>
<proteinExistence type="predicted"/>
<organism evidence="3 4">
    <name type="scientific">Parendozoicomonas callyspongiae</name>
    <dbReference type="NCBI Taxonomy" id="2942213"/>
    <lineage>
        <taxon>Bacteria</taxon>
        <taxon>Pseudomonadati</taxon>
        <taxon>Pseudomonadota</taxon>
        <taxon>Gammaproteobacteria</taxon>
        <taxon>Oceanospirillales</taxon>
        <taxon>Endozoicomonadaceae</taxon>
        <taxon>Parendozoicomonas</taxon>
    </lineage>
</organism>